<dbReference type="Gene3D" id="3.30.460.10">
    <property type="entry name" value="Beta Polymerase, domain 2"/>
    <property type="match status" value="1"/>
</dbReference>
<keyword evidence="2 4" id="KW-0808">Transferase</keyword>
<keyword evidence="3 4" id="KW-0694">RNA-binding</keyword>
<dbReference type="FunFam" id="3.30.460.10:FF:000019">
    <property type="entry name" value="tRNA nucleotidyltransferase cca2"/>
    <property type="match status" value="1"/>
</dbReference>
<accession>A0AAD9WAP4</accession>
<gene>
    <name evidence="6" type="ORF">N8I77_001273</name>
</gene>
<evidence type="ECO:0000256" key="4">
    <source>
        <dbReference type="RuleBase" id="RU003953"/>
    </source>
</evidence>
<evidence type="ECO:0000256" key="1">
    <source>
        <dbReference type="ARBA" id="ARBA00007265"/>
    </source>
</evidence>
<protein>
    <recommendedName>
        <fullName evidence="5">Poly A polymerase head domain-containing protein</fullName>
    </recommendedName>
</protein>
<dbReference type="EMBL" id="JAUJFL010000001">
    <property type="protein sequence ID" value="KAK2614449.1"/>
    <property type="molecule type" value="Genomic_DNA"/>
</dbReference>
<dbReference type="Proteomes" id="UP001265746">
    <property type="component" value="Unassembled WGS sequence"/>
</dbReference>
<feature type="domain" description="Poly A polymerase head" evidence="5">
    <location>
        <begin position="40"/>
        <end position="185"/>
    </location>
</feature>
<evidence type="ECO:0000256" key="2">
    <source>
        <dbReference type="ARBA" id="ARBA00022679"/>
    </source>
</evidence>
<comment type="similarity">
    <text evidence="1 4">Belongs to the tRNA nucleotidyltransferase/poly(A) polymerase family.</text>
</comment>
<comment type="caution">
    <text evidence="6">The sequence shown here is derived from an EMBL/GenBank/DDBJ whole genome shotgun (WGS) entry which is preliminary data.</text>
</comment>
<dbReference type="SUPFAM" id="SSF81891">
    <property type="entry name" value="Poly A polymerase C-terminal region-like"/>
    <property type="match status" value="1"/>
</dbReference>
<dbReference type="AlphaFoldDB" id="A0AAD9WAP4"/>
<dbReference type="Gene3D" id="1.10.3090.10">
    <property type="entry name" value="cca-adding enzyme, domain 2"/>
    <property type="match status" value="1"/>
</dbReference>
<dbReference type="PANTHER" id="PTHR13734:SF5">
    <property type="entry name" value="CCA TRNA NUCLEOTIDYLTRANSFERASE, MITOCHONDRIAL"/>
    <property type="match status" value="1"/>
</dbReference>
<keyword evidence="7" id="KW-1185">Reference proteome</keyword>
<name>A0AAD9WAP4_PHOAM</name>
<evidence type="ECO:0000313" key="7">
    <source>
        <dbReference type="Proteomes" id="UP001265746"/>
    </source>
</evidence>
<dbReference type="GO" id="GO:0052929">
    <property type="term" value="F:ATP:3'-cytidine-cytidine-tRNA adenylyltransferase activity"/>
    <property type="evidence" value="ECO:0007669"/>
    <property type="project" value="TreeGrafter"/>
</dbReference>
<dbReference type="GO" id="GO:0005739">
    <property type="term" value="C:mitochondrion"/>
    <property type="evidence" value="ECO:0007669"/>
    <property type="project" value="UniProtKB-ARBA"/>
</dbReference>
<dbReference type="PANTHER" id="PTHR13734">
    <property type="entry name" value="TRNA-NUCLEOTIDYLTRANSFERASE"/>
    <property type="match status" value="1"/>
</dbReference>
<dbReference type="GO" id="GO:0052927">
    <property type="term" value="F:CC tRNA cytidylyltransferase activity"/>
    <property type="evidence" value="ECO:0007669"/>
    <property type="project" value="TreeGrafter"/>
</dbReference>
<evidence type="ECO:0000313" key="6">
    <source>
        <dbReference type="EMBL" id="KAK2614449.1"/>
    </source>
</evidence>
<sequence length="549" mass="61472">MMTTLQLDPLEKQLKYLLLDVAAHIDKTETKTPGEQVTLRWAGGWVRDKLLGRPSHDIDVAINNMTGEVFGNELRSFCESPENVARHSLQREDIGRLHKIAKNPEKSKQLETATVKLFGLDVDLVNLRTEVYSEDSRNPQVEFGTAEEDAMRRDATVNALFYNIHTGEVEDFVGGLPDMEAGIIRTPMDPFQTFMDDPLRVLRLVRFASRLGFSIAPSTKEFMGNTLVLGALRAKISRERVGIEVEKMLKGKSNYYHPGWRDHPRDAVRLIDQLGLYHTIFTDPVNLNMPQPSLKGWSAAYGFLHDSASDIDSVYDVLVTSDEARYYAWVLACVAPFARLPSSASANPKKQPPLATVAAREGIKAPTKLSDLVTAAVRHREEICELKSKVCSSDASEIGRDRLGMAIRGWEAKGSHWRLQVLFAILYDVMVQTTASTEQCASSHTSDKASESPVMEDPLNVSVLGDVQRDWKGFLEHLRTLDLLDAPSMKPLVDGRRLLQALDIKKPGRWMSPALDVCMAWQLRNPEETDPAGAIEEVRQRREELGIPT</sequence>
<evidence type="ECO:0000259" key="5">
    <source>
        <dbReference type="Pfam" id="PF01743"/>
    </source>
</evidence>
<dbReference type="GO" id="GO:0003723">
    <property type="term" value="F:RNA binding"/>
    <property type="evidence" value="ECO:0007669"/>
    <property type="project" value="UniProtKB-KW"/>
</dbReference>
<dbReference type="CDD" id="cd05398">
    <property type="entry name" value="NT_ClassII-CCAase"/>
    <property type="match status" value="1"/>
</dbReference>
<dbReference type="Pfam" id="PF01743">
    <property type="entry name" value="PolyA_pol"/>
    <property type="match status" value="1"/>
</dbReference>
<organism evidence="6 7">
    <name type="scientific">Phomopsis amygdali</name>
    <name type="common">Fusicoccum amygdali</name>
    <dbReference type="NCBI Taxonomy" id="1214568"/>
    <lineage>
        <taxon>Eukaryota</taxon>
        <taxon>Fungi</taxon>
        <taxon>Dikarya</taxon>
        <taxon>Ascomycota</taxon>
        <taxon>Pezizomycotina</taxon>
        <taxon>Sordariomycetes</taxon>
        <taxon>Sordariomycetidae</taxon>
        <taxon>Diaporthales</taxon>
        <taxon>Diaporthaceae</taxon>
        <taxon>Diaporthe</taxon>
    </lineage>
</organism>
<reference evidence="6" key="1">
    <citation type="submission" date="2023-06" db="EMBL/GenBank/DDBJ databases">
        <authorList>
            <person name="Noh H."/>
        </authorList>
    </citation>
    <scope>NUCLEOTIDE SEQUENCE</scope>
    <source>
        <strain evidence="6">DUCC20226</strain>
    </source>
</reference>
<dbReference type="InterPro" id="IPR043519">
    <property type="entry name" value="NT_sf"/>
</dbReference>
<proteinExistence type="inferred from homology"/>
<evidence type="ECO:0000256" key="3">
    <source>
        <dbReference type="ARBA" id="ARBA00022884"/>
    </source>
</evidence>
<dbReference type="SUPFAM" id="SSF81301">
    <property type="entry name" value="Nucleotidyltransferase"/>
    <property type="match status" value="1"/>
</dbReference>
<dbReference type="InterPro" id="IPR002646">
    <property type="entry name" value="PolA_pol_head_dom"/>
</dbReference>
<dbReference type="GO" id="GO:0001680">
    <property type="term" value="P:tRNA 3'-terminal CCA addition"/>
    <property type="evidence" value="ECO:0007669"/>
    <property type="project" value="TreeGrafter"/>
</dbReference>